<evidence type="ECO:0000256" key="8">
    <source>
        <dbReference type="ARBA" id="ARBA00022840"/>
    </source>
</evidence>
<dbReference type="GO" id="GO:0005829">
    <property type="term" value="C:cytosol"/>
    <property type="evidence" value="ECO:0007669"/>
    <property type="project" value="TreeGrafter"/>
</dbReference>
<feature type="binding site" evidence="12">
    <location>
        <position position="28"/>
    </location>
    <ligand>
        <name>Zn(2+)</name>
        <dbReference type="ChEBI" id="CHEBI:29105"/>
    </ligand>
</feature>
<dbReference type="Proteomes" id="UP000577419">
    <property type="component" value="Unassembled WGS sequence"/>
</dbReference>
<reference evidence="15" key="1">
    <citation type="journal article" date="2020" name="bioRxiv">
        <title>A rank-normalized archaeal taxonomy based on genome phylogeny resolves widespread incomplete and uneven classifications.</title>
        <authorList>
            <person name="Rinke C."/>
            <person name="Chuvochina M."/>
            <person name="Mussig A.J."/>
            <person name="Chaumeil P.-A."/>
            <person name="Waite D.W."/>
            <person name="Whitman W.B."/>
            <person name="Parks D.H."/>
            <person name="Hugenholtz P."/>
        </authorList>
    </citation>
    <scope>NUCLEOTIDE SEQUENCE [LARGE SCALE GENOMIC DNA]</scope>
</reference>
<evidence type="ECO:0000256" key="11">
    <source>
        <dbReference type="ARBA" id="ARBA00047398"/>
    </source>
</evidence>
<feature type="binding site" evidence="12">
    <location>
        <position position="241"/>
    </location>
    <ligand>
        <name>Zn(2+)</name>
        <dbReference type="ChEBI" id="CHEBI:29105"/>
    </ligand>
</feature>
<feature type="short sequence motif" description="'KMSKS' region" evidence="12">
    <location>
        <begin position="269"/>
        <end position="273"/>
    </location>
</feature>
<dbReference type="Pfam" id="PF01406">
    <property type="entry name" value="tRNA-synt_1e"/>
    <property type="match status" value="1"/>
</dbReference>
<keyword evidence="4 12" id="KW-0436">Ligase</keyword>
<feature type="short sequence motif" description="'HIGH' region" evidence="12">
    <location>
        <begin position="30"/>
        <end position="40"/>
    </location>
</feature>
<dbReference type="GO" id="GO:0006423">
    <property type="term" value="P:cysteinyl-tRNA aminoacylation"/>
    <property type="evidence" value="ECO:0007669"/>
    <property type="project" value="UniProtKB-UniRule"/>
</dbReference>
<comment type="subcellular location">
    <subcellularLocation>
        <location evidence="1 12">Cytoplasm</location>
    </subcellularLocation>
</comment>
<dbReference type="InterPro" id="IPR015273">
    <property type="entry name" value="Cys-tRNA-synt_Ia_DALR"/>
</dbReference>
<evidence type="ECO:0000256" key="7">
    <source>
        <dbReference type="ARBA" id="ARBA00022833"/>
    </source>
</evidence>
<feature type="domain" description="Cysteinyl-tRNA synthetase class Ia DALR" evidence="13">
    <location>
        <begin position="349"/>
        <end position="414"/>
    </location>
</feature>
<name>A0A7J4J0T8_9ARCH</name>
<feature type="binding site" evidence="12">
    <location>
        <position position="212"/>
    </location>
    <ligand>
        <name>Zn(2+)</name>
        <dbReference type="ChEBI" id="CHEBI:29105"/>
    </ligand>
</feature>
<dbReference type="EMBL" id="DUFG01000027">
    <property type="protein sequence ID" value="HIH08836.1"/>
    <property type="molecule type" value="Genomic_DNA"/>
</dbReference>
<dbReference type="EC" id="6.1.1.16" evidence="12"/>
<dbReference type="AlphaFoldDB" id="A0A7J4J0T8"/>
<feature type="binding site" evidence="12">
    <location>
        <position position="237"/>
    </location>
    <ligand>
        <name>Zn(2+)</name>
        <dbReference type="ChEBI" id="CHEBI:29105"/>
    </ligand>
</feature>
<keyword evidence="8 12" id="KW-0067">ATP-binding</keyword>
<keyword evidence="3 12" id="KW-0963">Cytoplasm</keyword>
<evidence type="ECO:0000256" key="10">
    <source>
        <dbReference type="ARBA" id="ARBA00023146"/>
    </source>
</evidence>
<evidence type="ECO:0000313" key="15">
    <source>
        <dbReference type="Proteomes" id="UP000577419"/>
    </source>
</evidence>
<evidence type="ECO:0000256" key="3">
    <source>
        <dbReference type="ARBA" id="ARBA00022490"/>
    </source>
</evidence>
<evidence type="ECO:0000313" key="14">
    <source>
        <dbReference type="EMBL" id="HIH08836.1"/>
    </source>
</evidence>
<dbReference type="InterPro" id="IPR024909">
    <property type="entry name" value="Cys-tRNA/MSH_ligase"/>
</dbReference>
<dbReference type="Pfam" id="PF09190">
    <property type="entry name" value="DALR_2"/>
    <property type="match status" value="1"/>
</dbReference>
<dbReference type="InterPro" id="IPR015803">
    <property type="entry name" value="Cys-tRNA-ligase"/>
</dbReference>
<keyword evidence="6 12" id="KW-0547">Nucleotide-binding</keyword>
<dbReference type="GO" id="GO:0004817">
    <property type="term" value="F:cysteine-tRNA ligase activity"/>
    <property type="evidence" value="ECO:0007669"/>
    <property type="project" value="UniProtKB-UniRule"/>
</dbReference>
<dbReference type="Gene3D" id="3.40.50.620">
    <property type="entry name" value="HUPs"/>
    <property type="match status" value="1"/>
</dbReference>
<dbReference type="PANTHER" id="PTHR10890:SF3">
    <property type="entry name" value="CYSTEINE--TRNA LIGASE, CYTOPLASMIC"/>
    <property type="match status" value="1"/>
</dbReference>
<accession>A0A7J4J0T8</accession>
<dbReference type="InterPro" id="IPR009080">
    <property type="entry name" value="tRNAsynth_Ia_anticodon-bd"/>
</dbReference>
<evidence type="ECO:0000256" key="1">
    <source>
        <dbReference type="ARBA" id="ARBA00004496"/>
    </source>
</evidence>
<evidence type="ECO:0000256" key="9">
    <source>
        <dbReference type="ARBA" id="ARBA00022917"/>
    </source>
</evidence>
<dbReference type="SUPFAM" id="SSF47323">
    <property type="entry name" value="Anticodon-binding domain of a subclass of class I aminoacyl-tRNA synthetases"/>
    <property type="match status" value="1"/>
</dbReference>
<dbReference type="PRINTS" id="PR00983">
    <property type="entry name" value="TRNASYNTHCYS"/>
</dbReference>
<evidence type="ECO:0000256" key="12">
    <source>
        <dbReference type="HAMAP-Rule" id="MF_00041"/>
    </source>
</evidence>
<gene>
    <name evidence="12" type="primary">cysS</name>
    <name evidence="14" type="ORF">HA237_05720</name>
</gene>
<comment type="caution">
    <text evidence="14">The sequence shown here is derived from an EMBL/GenBank/DDBJ whole genome shotgun (WGS) entry which is preliminary data.</text>
</comment>
<evidence type="ECO:0000256" key="4">
    <source>
        <dbReference type="ARBA" id="ARBA00022598"/>
    </source>
</evidence>
<keyword evidence="5 12" id="KW-0479">Metal-binding</keyword>
<dbReference type="InterPro" id="IPR032678">
    <property type="entry name" value="tRNA-synt_1_cat_dom"/>
</dbReference>
<evidence type="ECO:0000256" key="2">
    <source>
        <dbReference type="ARBA" id="ARBA00005594"/>
    </source>
</evidence>
<proteinExistence type="inferred from homology"/>
<evidence type="ECO:0000256" key="6">
    <source>
        <dbReference type="ARBA" id="ARBA00022741"/>
    </source>
</evidence>
<organism evidence="14 15">
    <name type="scientific">Candidatus Iainarchaeum sp</name>
    <dbReference type="NCBI Taxonomy" id="3101447"/>
    <lineage>
        <taxon>Archaea</taxon>
        <taxon>Candidatus Iainarchaeota</taxon>
        <taxon>Candidatus Iainarchaeia</taxon>
        <taxon>Candidatus Iainarchaeales</taxon>
        <taxon>Candidatus Iainarchaeaceae</taxon>
        <taxon>Candidatus Iainarchaeum</taxon>
    </lineage>
</organism>
<dbReference type="CDD" id="cd00672">
    <property type="entry name" value="CysRS_core"/>
    <property type="match status" value="1"/>
</dbReference>
<comment type="cofactor">
    <cofactor evidence="12">
        <name>Zn(2+)</name>
        <dbReference type="ChEBI" id="CHEBI:29105"/>
    </cofactor>
    <text evidence="12">Binds 1 zinc ion per subunit.</text>
</comment>
<dbReference type="GO" id="GO:0008270">
    <property type="term" value="F:zinc ion binding"/>
    <property type="evidence" value="ECO:0007669"/>
    <property type="project" value="UniProtKB-UniRule"/>
</dbReference>
<dbReference type="GO" id="GO:0005524">
    <property type="term" value="F:ATP binding"/>
    <property type="evidence" value="ECO:0007669"/>
    <property type="project" value="UniProtKB-UniRule"/>
</dbReference>
<evidence type="ECO:0000259" key="13">
    <source>
        <dbReference type="SMART" id="SM00840"/>
    </source>
</evidence>
<sequence>MLKLYNTISGKVEEFRPLKGKSVGIYTCGPTVYDYAHIGNLRTFTFQDMMVKYLKFKGFKVKHVMNLTDVDDKTIRGSQQESTSLNKFTDRYTKEFFNGLQSLNIRKADKIIPATKNINEMVKLVEKLLKKGIAYRSSDGSIYFSIKKFPEYGRLSKLKLKKLKVGARVSQDEYEKTQANDFALWKAWTEKDGKVFWDTRLGKGRPGWHLECSSISMSSLGESFDIHSGGIDLVFPHHENEIAQSEAASGKKFVKYWVHVHHLIVDGKKMSKSLGNFFTLRDLKEHSPRALRYLFLSAHYRSELNFTLKSLEDAENVVEKFDEFTRKLQSSNGVSSGYLEDLLQKARAGFEHAMDNDLNVPLALASVFEFLREVNSLMEKNSLSRKEAEKIASFLKEIDSVLGVLRFRFKEELGPELLELIEKREEFRKARRFGEADKLRAELLGKGIQLDDTQKGVKWKRIKT</sequence>
<dbReference type="NCBIfam" id="TIGR00435">
    <property type="entry name" value="cysS"/>
    <property type="match status" value="1"/>
</dbReference>
<dbReference type="SUPFAM" id="SSF52374">
    <property type="entry name" value="Nucleotidylyl transferase"/>
    <property type="match status" value="1"/>
</dbReference>
<keyword evidence="9 12" id="KW-0648">Protein biosynthesis</keyword>
<dbReference type="InterPro" id="IPR014729">
    <property type="entry name" value="Rossmann-like_a/b/a_fold"/>
</dbReference>
<comment type="similarity">
    <text evidence="2 12">Belongs to the class-I aminoacyl-tRNA synthetase family.</text>
</comment>
<dbReference type="Gene3D" id="1.20.120.1910">
    <property type="entry name" value="Cysteine-tRNA ligase, C-terminal anti-codon recognition domain"/>
    <property type="match status" value="1"/>
</dbReference>
<dbReference type="FunFam" id="3.40.50.620:FF:000130">
    <property type="entry name" value="Cysteine--tRNA ligase"/>
    <property type="match status" value="1"/>
</dbReference>
<feature type="binding site" evidence="12">
    <location>
        <position position="272"/>
    </location>
    <ligand>
        <name>ATP</name>
        <dbReference type="ChEBI" id="CHEBI:30616"/>
    </ligand>
</feature>
<dbReference type="PANTHER" id="PTHR10890">
    <property type="entry name" value="CYSTEINYL-TRNA SYNTHETASE"/>
    <property type="match status" value="1"/>
</dbReference>
<evidence type="ECO:0000256" key="5">
    <source>
        <dbReference type="ARBA" id="ARBA00022723"/>
    </source>
</evidence>
<protein>
    <recommendedName>
        <fullName evidence="12">Cysteine--tRNA ligase</fullName>
        <ecNumber evidence="12">6.1.1.16</ecNumber>
    </recommendedName>
    <alternativeName>
        <fullName evidence="12">Cysteinyl-tRNA synthetase</fullName>
        <shortName evidence="12">CysRS</shortName>
    </alternativeName>
</protein>
<dbReference type="HAMAP" id="MF_00041">
    <property type="entry name" value="Cys_tRNA_synth"/>
    <property type="match status" value="1"/>
</dbReference>
<keyword evidence="10 12" id="KW-0030">Aminoacyl-tRNA synthetase</keyword>
<dbReference type="SMART" id="SM00840">
    <property type="entry name" value="DALR_2"/>
    <property type="match status" value="1"/>
</dbReference>
<keyword evidence="7 12" id="KW-0862">Zinc</keyword>
<comment type="catalytic activity">
    <reaction evidence="11 12">
        <text>tRNA(Cys) + L-cysteine + ATP = L-cysteinyl-tRNA(Cys) + AMP + diphosphate</text>
        <dbReference type="Rhea" id="RHEA:17773"/>
        <dbReference type="Rhea" id="RHEA-COMP:9661"/>
        <dbReference type="Rhea" id="RHEA-COMP:9679"/>
        <dbReference type="ChEBI" id="CHEBI:30616"/>
        <dbReference type="ChEBI" id="CHEBI:33019"/>
        <dbReference type="ChEBI" id="CHEBI:35235"/>
        <dbReference type="ChEBI" id="CHEBI:78442"/>
        <dbReference type="ChEBI" id="CHEBI:78517"/>
        <dbReference type="ChEBI" id="CHEBI:456215"/>
        <dbReference type="EC" id="6.1.1.16"/>
    </reaction>
</comment>